<feature type="transmembrane region" description="Helical" evidence="6">
    <location>
        <begin position="182"/>
        <end position="204"/>
    </location>
</feature>
<dbReference type="InterPro" id="IPR008964">
    <property type="entry name" value="Invasin/intimin_cell_adhesion"/>
</dbReference>
<evidence type="ECO:0000313" key="7">
    <source>
        <dbReference type="EMBL" id="OFV68324.1"/>
    </source>
</evidence>
<dbReference type="EMBL" id="LYOS01000002">
    <property type="protein sequence ID" value="OFV68324.1"/>
    <property type="molecule type" value="Genomic_DNA"/>
</dbReference>
<keyword evidence="6" id="KW-0812">Transmembrane</keyword>
<dbReference type="PATRIC" id="fig|1838285.3.peg.978"/>
<protein>
    <recommendedName>
        <fullName evidence="9">Big-1 domain-containing protein</fullName>
    </recommendedName>
</protein>
<comment type="caution">
    <text evidence="7">The sequence shown here is derived from an EMBL/GenBank/DDBJ whole genome shotgun (WGS) entry which is preliminary data.</text>
</comment>
<sequence length="207" mass="21238">MSVKSGESSTITVTVTSEGNTIADANVILSSTDGIFSPDSGITDAGGIFTAIYTAPSVSSDATYAIAVDVTKVGYTQGSSSIDITVEADEGEKGMRDNYYRGGGAPRDSDGDGYSDIQEMIAGTDPDDPSSYPGVLPETPTPTITATPAPSPATITTATPTPTPTQTPTATPTSTPGQPIPISWVVIGIILLVLLGIIAAYIYIQRR</sequence>
<keyword evidence="2" id="KW-0964">Secreted</keyword>
<dbReference type="InterPro" id="IPR059100">
    <property type="entry name" value="TSP3_bac"/>
</dbReference>
<gene>
    <name evidence="7" type="ORF">SCAL_000964</name>
</gene>
<evidence type="ECO:0000313" key="8">
    <source>
        <dbReference type="Proteomes" id="UP000186940"/>
    </source>
</evidence>
<dbReference type="InterPro" id="IPR013783">
    <property type="entry name" value="Ig-like_fold"/>
</dbReference>
<dbReference type="STRING" id="1838285.SCAL_000964"/>
<name>A0A1F2PBA8_9EURY</name>
<evidence type="ECO:0000256" key="5">
    <source>
        <dbReference type="SAM" id="MobiDB-lite"/>
    </source>
</evidence>
<evidence type="ECO:0000256" key="6">
    <source>
        <dbReference type="SAM" id="Phobius"/>
    </source>
</evidence>
<dbReference type="SUPFAM" id="SSF49373">
    <property type="entry name" value="Invasin/intimin cell-adhesion fragments"/>
    <property type="match status" value="1"/>
</dbReference>
<keyword evidence="3" id="KW-0732">Signal</keyword>
<keyword evidence="4" id="KW-0106">Calcium</keyword>
<dbReference type="Pfam" id="PF18884">
    <property type="entry name" value="TSP3_bac"/>
    <property type="match status" value="1"/>
</dbReference>
<accession>A0A1F2PBA8</accession>
<organism evidence="7 8">
    <name type="scientific">Candidatus Syntropharchaeum caldarium</name>
    <dbReference type="NCBI Taxonomy" id="1838285"/>
    <lineage>
        <taxon>Archaea</taxon>
        <taxon>Methanobacteriati</taxon>
        <taxon>Methanobacteriota</taxon>
        <taxon>Stenosarchaea group</taxon>
        <taxon>Methanomicrobia</taxon>
        <taxon>Methanosarcinales</taxon>
        <taxon>ANME-2 cluster</taxon>
        <taxon>Candidatus Syntropharchaeum</taxon>
    </lineage>
</organism>
<keyword evidence="8" id="KW-1185">Reference proteome</keyword>
<keyword evidence="6" id="KW-1133">Transmembrane helix</keyword>
<dbReference type="Proteomes" id="UP000186940">
    <property type="component" value="Unassembled WGS sequence"/>
</dbReference>
<reference evidence="7" key="1">
    <citation type="submission" date="2016-05" db="EMBL/GenBank/DDBJ databases">
        <title>Microbial consortia oxidize butane by reversing methanogenesis.</title>
        <authorList>
            <person name="Laso-Perez R."/>
            <person name="Richter M."/>
            <person name="Wegener G."/>
            <person name="Musat F."/>
        </authorList>
    </citation>
    <scope>NUCLEOTIDE SEQUENCE [LARGE SCALE GENOMIC DNA]</scope>
    <source>
        <strain evidence="7">BOX2</strain>
    </source>
</reference>
<keyword evidence="6" id="KW-0472">Membrane</keyword>
<evidence type="ECO:0000256" key="3">
    <source>
        <dbReference type="ARBA" id="ARBA00022729"/>
    </source>
</evidence>
<evidence type="ECO:0000256" key="2">
    <source>
        <dbReference type="ARBA" id="ARBA00022525"/>
    </source>
</evidence>
<evidence type="ECO:0008006" key="9">
    <source>
        <dbReference type="Google" id="ProtNLM"/>
    </source>
</evidence>
<feature type="compositionally biased region" description="Low complexity" evidence="5">
    <location>
        <begin position="141"/>
        <end position="176"/>
    </location>
</feature>
<comment type="subcellular location">
    <subcellularLocation>
        <location evidence="1">Secreted</location>
    </subcellularLocation>
</comment>
<dbReference type="AlphaFoldDB" id="A0A1F2PBA8"/>
<dbReference type="Gene3D" id="2.60.40.10">
    <property type="entry name" value="Immunoglobulins"/>
    <property type="match status" value="1"/>
</dbReference>
<evidence type="ECO:0000256" key="1">
    <source>
        <dbReference type="ARBA" id="ARBA00004613"/>
    </source>
</evidence>
<feature type="region of interest" description="Disordered" evidence="5">
    <location>
        <begin position="94"/>
        <end position="176"/>
    </location>
</feature>
<evidence type="ECO:0000256" key="4">
    <source>
        <dbReference type="ARBA" id="ARBA00022837"/>
    </source>
</evidence>
<proteinExistence type="predicted"/>